<sequence>MTTESPSSTLPETETTATTSTGDEFNQVQEATKALVEALKNLATAQFKAVEDQVQTVSTLPQNVLAGIEAAIKDLQARADANWQQMSKQVTDLEERLSCAAKAAWDAIATPSASSETPDVTVSAETAPDTLPDQDT</sequence>
<protein>
    <submittedName>
        <fullName evidence="2">Uncharacterized protein</fullName>
    </submittedName>
</protein>
<accession>B8HW83</accession>
<dbReference type="HOGENOM" id="CLU_1872002_0_0_3"/>
<dbReference type="OrthoDB" id="463986at2"/>
<feature type="compositionally biased region" description="Low complexity" evidence="1">
    <location>
        <begin position="1"/>
        <end position="21"/>
    </location>
</feature>
<reference evidence="2" key="1">
    <citation type="submission" date="2009-01" db="EMBL/GenBank/DDBJ databases">
        <title>Complete sequence of chromosome Cyanothece sp. PCC 7425.</title>
        <authorList>
            <consortium name="US DOE Joint Genome Institute"/>
            <person name="Lucas S."/>
            <person name="Copeland A."/>
            <person name="Lapidus A."/>
            <person name="Glavina del Rio T."/>
            <person name="Dalin E."/>
            <person name="Tice H."/>
            <person name="Bruce D."/>
            <person name="Goodwin L."/>
            <person name="Pitluck S."/>
            <person name="Sims D."/>
            <person name="Meineke L."/>
            <person name="Brettin T."/>
            <person name="Detter J.C."/>
            <person name="Han C."/>
            <person name="Larimer F."/>
            <person name="Land M."/>
            <person name="Hauser L."/>
            <person name="Kyrpides N."/>
            <person name="Ovchinnikova G."/>
            <person name="Liberton M."/>
            <person name="Stoeckel J."/>
            <person name="Banerjee A."/>
            <person name="Singh A."/>
            <person name="Page L."/>
            <person name="Sato H."/>
            <person name="Zhao L."/>
            <person name="Sherman L."/>
            <person name="Pakrasi H."/>
            <person name="Richardson P."/>
        </authorList>
    </citation>
    <scope>NUCLEOTIDE SEQUENCE</scope>
    <source>
        <strain evidence="2">PCC 7425</strain>
    </source>
</reference>
<organism evidence="2">
    <name type="scientific">Cyanothece sp. (strain PCC 7425 / ATCC 29141)</name>
    <dbReference type="NCBI Taxonomy" id="395961"/>
    <lineage>
        <taxon>Bacteria</taxon>
        <taxon>Bacillati</taxon>
        <taxon>Cyanobacteriota</taxon>
        <taxon>Cyanophyceae</taxon>
        <taxon>Gomontiellales</taxon>
        <taxon>Cyanothecaceae</taxon>
        <taxon>Cyanothece</taxon>
    </lineage>
</organism>
<dbReference type="KEGG" id="cyn:Cyan7425_2303"/>
<evidence type="ECO:0000313" key="2">
    <source>
        <dbReference type="EMBL" id="ACL44662.1"/>
    </source>
</evidence>
<gene>
    <name evidence="2" type="ordered locus">Cyan7425_2303</name>
</gene>
<feature type="compositionally biased region" description="Polar residues" evidence="1">
    <location>
        <begin position="111"/>
        <end position="124"/>
    </location>
</feature>
<dbReference type="STRING" id="395961.Cyan7425_2303"/>
<name>B8HW83_CYAP4</name>
<feature type="region of interest" description="Disordered" evidence="1">
    <location>
        <begin position="1"/>
        <end position="24"/>
    </location>
</feature>
<evidence type="ECO:0000256" key="1">
    <source>
        <dbReference type="SAM" id="MobiDB-lite"/>
    </source>
</evidence>
<feature type="region of interest" description="Disordered" evidence="1">
    <location>
        <begin position="109"/>
        <end position="136"/>
    </location>
</feature>
<dbReference type="EMBL" id="CP001344">
    <property type="protein sequence ID" value="ACL44662.1"/>
    <property type="molecule type" value="Genomic_DNA"/>
</dbReference>
<proteinExistence type="predicted"/>
<dbReference type="AlphaFoldDB" id="B8HW83"/>